<name>A0ACB9SAL8_9MYRT</name>
<dbReference type="EMBL" id="CM042881">
    <property type="protein sequence ID" value="KAI4387566.1"/>
    <property type="molecule type" value="Genomic_DNA"/>
</dbReference>
<comment type="caution">
    <text evidence="1">The sequence shown here is derived from an EMBL/GenBank/DDBJ whole genome shotgun (WGS) entry which is preliminary data.</text>
</comment>
<organism evidence="1 2">
    <name type="scientific">Melastoma candidum</name>
    <dbReference type="NCBI Taxonomy" id="119954"/>
    <lineage>
        <taxon>Eukaryota</taxon>
        <taxon>Viridiplantae</taxon>
        <taxon>Streptophyta</taxon>
        <taxon>Embryophyta</taxon>
        <taxon>Tracheophyta</taxon>
        <taxon>Spermatophyta</taxon>
        <taxon>Magnoliopsida</taxon>
        <taxon>eudicotyledons</taxon>
        <taxon>Gunneridae</taxon>
        <taxon>Pentapetalae</taxon>
        <taxon>rosids</taxon>
        <taxon>malvids</taxon>
        <taxon>Myrtales</taxon>
        <taxon>Melastomataceae</taxon>
        <taxon>Melastomatoideae</taxon>
        <taxon>Melastomateae</taxon>
        <taxon>Melastoma</taxon>
    </lineage>
</organism>
<reference evidence="2" key="1">
    <citation type="journal article" date="2023" name="Front. Plant Sci.">
        <title>Chromosomal-level genome assembly of Melastoma candidum provides insights into trichome evolution.</title>
        <authorList>
            <person name="Zhong Y."/>
            <person name="Wu W."/>
            <person name="Sun C."/>
            <person name="Zou P."/>
            <person name="Liu Y."/>
            <person name="Dai S."/>
            <person name="Zhou R."/>
        </authorList>
    </citation>
    <scope>NUCLEOTIDE SEQUENCE [LARGE SCALE GENOMIC DNA]</scope>
</reference>
<dbReference type="Proteomes" id="UP001057402">
    <property type="component" value="Chromosome 2"/>
</dbReference>
<accession>A0ACB9SAL8</accession>
<sequence length="79" mass="7540">MASLKAEKPAGSGAHLPGQAKQDPLKAAATPAAAKAPAAATLAAAKAPAAAAAKPAAPKKAEPKPTSQPKKKAPTAGKK</sequence>
<keyword evidence="2" id="KW-1185">Reference proteome</keyword>
<gene>
    <name evidence="1" type="ORF">MLD38_005387</name>
</gene>
<evidence type="ECO:0000313" key="1">
    <source>
        <dbReference type="EMBL" id="KAI4387566.1"/>
    </source>
</evidence>
<protein>
    <submittedName>
        <fullName evidence="1">Uncharacterized protein</fullName>
    </submittedName>
</protein>
<evidence type="ECO:0000313" key="2">
    <source>
        <dbReference type="Proteomes" id="UP001057402"/>
    </source>
</evidence>
<proteinExistence type="predicted"/>